<evidence type="ECO:0008006" key="3">
    <source>
        <dbReference type="Google" id="ProtNLM"/>
    </source>
</evidence>
<protein>
    <recommendedName>
        <fullName evidence="3">Nucleotidyltransferase</fullName>
    </recommendedName>
</protein>
<dbReference type="Proteomes" id="UP000624183">
    <property type="component" value="Unassembled WGS sequence"/>
</dbReference>
<sequence>MQKKPLATLLNEGRRKIQVTDDELAEAKRRRSLLTACMRRAFPGSTCYFNGSVAHGDANTPLTDVDLGVILSPTDAEGYGPEGKDALSLMERARAAIRAGLEDEFPNLTIEVVGRRRAVLVRFGAPVTKGQQDFTADVMTAIPHPTGVGLFIPNNKIAARWDRADPVSHTLMVHKAIEDTNMVFARVVRLLKHWNSTHSKPLCSWNIKALALGCINTPMPLIEALQLFFTYAAEQLEDGATPDPAGVAGDIPLGLPITDVRKRLRTARDYIGLAVDHEAAGRPLSAQHALHQVLPEIIPDIDPADAEAAAEEEAARLVQSVATTGSAASGLGLLTPRVTPTRAWAP</sequence>
<evidence type="ECO:0000313" key="2">
    <source>
        <dbReference type="Proteomes" id="UP000624183"/>
    </source>
</evidence>
<reference evidence="2" key="1">
    <citation type="journal article" date="2019" name="Int. J. Syst. Evol. Microbiol.">
        <title>The Global Catalogue of Microorganisms (GCM) 10K type strain sequencing project: providing services to taxonomists for standard genome sequencing and annotation.</title>
        <authorList>
            <consortium name="The Broad Institute Genomics Platform"/>
            <consortium name="The Broad Institute Genome Sequencing Center for Infectious Disease"/>
            <person name="Wu L."/>
            <person name="Ma J."/>
        </authorList>
    </citation>
    <scope>NUCLEOTIDE SEQUENCE [LARGE SCALE GENOMIC DNA]</scope>
    <source>
        <strain evidence="2">JCM 4602</strain>
    </source>
</reference>
<dbReference type="EMBL" id="BMUW01000008">
    <property type="protein sequence ID" value="GGZ64962.1"/>
    <property type="molecule type" value="Genomic_DNA"/>
</dbReference>
<gene>
    <name evidence="1" type="ORF">GCM10010328_44720</name>
</gene>
<name>A0ABQ3C4R2_9ACTN</name>
<proteinExistence type="predicted"/>
<comment type="caution">
    <text evidence="1">The sequence shown here is derived from an EMBL/GenBank/DDBJ whole genome shotgun (WGS) entry which is preliminary data.</text>
</comment>
<keyword evidence="2" id="KW-1185">Reference proteome</keyword>
<evidence type="ECO:0000313" key="1">
    <source>
        <dbReference type="EMBL" id="GGZ64962.1"/>
    </source>
</evidence>
<organism evidence="1 2">
    <name type="scientific">Streptomyces rubiginosohelvolus</name>
    <dbReference type="NCBI Taxonomy" id="67362"/>
    <lineage>
        <taxon>Bacteria</taxon>
        <taxon>Bacillati</taxon>
        <taxon>Actinomycetota</taxon>
        <taxon>Actinomycetes</taxon>
        <taxon>Kitasatosporales</taxon>
        <taxon>Streptomycetaceae</taxon>
        <taxon>Streptomyces</taxon>
    </lineage>
</organism>
<accession>A0ABQ3C4R2</accession>